<evidence type="ECO:0000259" key="1">
    <source>
        <dbReference type="Pfam" id="PF18096"/>
    </source>
</evidence>
<dbReference type="GO" id="GO:0032259">
    <property type="term" value="P:methylation"/>
    <property type="evidence" value="ECO:0007669"/>
    <property type="project" value="UniProtKB-KW"/>
</dbReference>
<dbReference type="Gene3D" id="1.10.10.1110">
    <property type="entry name" value="Methyltransferase PG1098, N-terminal domain"/>
    <property type="match status" value="1"/>
</dbReference>
<name>A0A8S5M2L9_9VIRU</name>
<evidence type="ECO:0000313" key="3">
    <source>
        <dbReference type="EMBL" id="DAD76474.1"/>
    </source>
</evidence>
<dbReference type="Pfam" id="PF22013">
    <property type="entry name" value="PG_1098_Fer"/>
    <property type="match status" value="1"/>
</dbReference>
<dbReference type="Gene3D" id="3.40.50.150">
    <property type="entry name" value="Vaccinia Virus protein VP39"/>
    <property type="match status" value="1"/>
</dbReference>
<keyword evidence="3" id="KW-0808">Transferase</keyword>
<organism evidence="3">
    <name type="scientific">Microviridae sp. ctCVC7</name>
    <dbReference type="NCBI Taxonomy" id="2826729"/>
    <lineage>
        <taxon>Viruses</taxon>
        <taxon>Monodnaviria</taxon>
        <taxon>Sangervirae</taxon>
        <taxon>Phixviricota</taxon>
        <taxon>Malgrandaviricetes</taxon>
        <taxon>Petitvirales</taxon>
        <taxon>Microviridae</taxon>
    </lineage>
</organism>
<sequence>MMYQKSIQDFILEYSDFDTNKLRLKNIQADFDVAWAIQQIEARKKIRDKLPTWASNMNIVFPSILSTEQCSSELTARYKQNLIIPGDTVDLTGGLGVDSFFFSQKSDHVVYVEQLAEYCRAAKQNFKNLCTDNITVTHDDCINFLQNNDRHFQNIYIDPARRGSCNKRIFAIDECEPNVIELMPVLFQCGKRIIIKVSPMVDITATLSLLPDISEVHVVSVKNECKELLLVIDTESEKSSDRDTIIHCIQINSFDNISDFTFGIKQEKGLPYSTFCKSIKKYLYEPNTSILKAGAYKSIAIEYDIEKLQTNSHLYTSDNYISNFPGRKFEIIETVTFNSKNIKDIKTKYPQTNLSTRNFPLTTAVLQKKLKTKDGGDLYLFATTLSNDNKVLIICKRATNA</sequence>
<dbReference type="CDD" id="cd02440">
    <property type="entry name" value="AdoMet_MTases"/>
    <property type="match status" value="1"/>
</dbReference>
<dbReference type="InterPro" id="IPR054168">
    <property type="entry name" value="PG_1098_Fer"/>
</dbReference>
<keyword evidence="3" id="KW-0489">Methyltransferase</keyword>
<dbReference type="InterPro" id="IPR041497">
    <property type="entry name" value="Thump-like"/>
</dbReference>
<accession>A0A8S5M2L9</accession>
<dbReference type="Pfam" id="PF18096">
    <property type="entry name" value="Thump_like"/>
    <property type="match status" value="1"/>
</dbReference>
<evidence type="ECO:0000259" key="2">
    <source>
        <dbReference type="Pfam" id="PF22013"/>
    </source>
</evidence>
<reference evidence="3" key="1">
    <citation type="journal article" date="2021" name="Proc. Natl. Acad. Sci. U.S.A.">
        <title>A Catalog of Tens of Thousands of Viruses from Human Metagenomes Reveals Hidden Associations with Chronic Diseases.</title>
        <authorList>
            <person name="Tisza M.J."/>
            <person name="Buck C.B."/>
        </authorList>
    </citation>
    <scope>NUCLEOTIDE SEQUENCE</scope>
    <source>
        <strain evidence="3">CtCVC7</strain>
    </source>
</reference>
<dbReference type="GO" id="GO:0008168">
    <property type="term" value="F:methyltransferase activity"/>
    <property type="evidence" value="ECO:0007669"/>
    <property type="project" value="UniProtKB-KW"/>
</dbReference>
<proteinExistence type="predicted"/>
<feature type="domain" description="THUMP-like" evidence="1">
    <location>
        <begin position="326"/>
        <end position="397"/>
    </location>
</feature>
<dbReference type="InterPro" id="IPR029063">
    <property type="entry name" value="SAM-dependent_MTases_sf"/>
</dbReference>
<feature type="domain" description="PG-1098 ferredoxin-like" evidence="2">
    <location>
        <begin position="282"/>
        <end position="325"/>
    </location>
</feature>
<dbReference type="SUPFAM" id="SSF53335">
    <property type="entry name" value="S-adenosyl-L-methionine-dependent methyltransferases"/>
    <property type="match status" value="1"/>
</dbReference>
<dbReference type="EMBL" id="BK014802">
    <property type="protein sequence ID" value="DAD76474.1"/>
    <property type="molecule type" value="Genomic_DNA"/>
</dbReference>
<protein>
    <submittedName>
        <fullName evidence="3">Putative methyltransferase</fullName>
    </submittedName>
</protein>